<gene>
    <name evidence="2" type="ORF">JCM9157_1698</name>
</gene>
<dbReference type="OrthoDB" id="9761531at2"/>
<protein>
    <submittedName>
        <fullName evidence="2">Beta-lactamase related protein</fullName>
    </submittedName>
</protein>
<proteinExistence type="predicted"/>
<dbReference type="STRING" id="1236973.JCM9157_1698"/>
<dbReference type="PANTHER" id="PTHR42951">
    <property type="entry name" value="METALLO-BETA-LACTAMASE DOMAIN-CONTAINING"/>
    <property type="match status" value="1"/>
</dbReference>
<keyword evidence="3" id="KW-1185">Reference proteome</keyword>
<feature type="domain" description="Metallo-beta-lactamase" evidence="1">
    <location>
        <begin position="24"/>
        <end position="229"/>
    </location>
</feature>
<dbReference type="Proteomes" id="UP000018896">
    <property type="component" value="Unassembled WGS sequence"/>
</dbReference>
<comment type="caution">
    <text evidence="2">The sequence shown here is derived from an EMBL/GenBank/DDBJ whole genome shotgun (WGS) entry which is preliminary data.</text>
</comment>
<evidence type="ECO:0000313" key="2">
    <source>
        <dbReference type="EMBL" id="GAE34628.1"/>
    </source>
</evidence>
<dbReference type="eggNOG" id="COG0491">
    <property type="taxonomic scope" value="Bacteria"/>
</dbReference>
<dbReference type="PANTHER" id="PTHR42951:SF22">
    <property type="entry name" value="METALLO BETA-LACTAMASE SUPERFAMILY LIPOPROTEIN"/>
    <property type="match status" value="1"/>
</dbReference>
<dbReference type="InterPro" id="IPR001279">
    <property type="entry name" value="Metallo-B-lactamas"/>
</dbReference>
<organism evidence="2 3">
    <name type="scientific">Halalkalibacter akibai (strain ATCC 43226 / DSM 21942 / CIP 109018 / JCM 9157 / 1139)</name>
    <name type="common">Bacillus akibai</name>
    <dbReference type="NCBI Taxonomy" id="1236973"/>
    <lineage>
        <taxon>Bacteria</taxon>
        <taxon>Bacillati</taxon>
        <taxon>Bacillota</taxon>
        <taxon>Bacilli</taxon>
        <taxon>Bacillales</taxon>
        <taxon>Bacillaceae</taxon>
        <taxon>Halalkalibacter</taxon>
    </lineage>
</organism>
<dbReference type="Pfam" id="PF00753">
    <property type="entry name" value="Lactamase_B"/>
    <property type="match status" value="1"/>
</dbReference>
<sequence>MSNNFIQLSPRISLIDGFDLGLKERTGTYVINEDKITLIESGPSPSVPHVLAGLESMGIKPEQIDYLIVTHIHLDHAGGAGLLLEKCPNAKLVVHPKGARHLMNPSRLIAGAKAVYGEKFDLLFDPIVPIQEDRILIKNDLDTLLIGDKCNLEFYDTPGHANHHFSIYDPVSNGIFTGDTIGVHYQALANDHIHFVLPSTSPNQFNPESMIESLNKIQSLNVDAIYFGHYSLSKQPNLVYEQVRKWLNEFVAIGETVFKKSGSINELSNTLFTSIQADLDNIGVSREHPVYEHIKLDLQVCSMGIVDFLSKKYK</sequence>
<dbReference type="CDD" id="cd07726">
    <property type="entry name" value="ST1585-like_MBL-fold"/>
    <property type="match status" value="1"/>
</dbReference>
<evidence type="ECO:0000259" key="1">
    <source>
        <dbReference type="SMART" id="SM00849"/>
    </source>
</evidence>
<dbReference type="SMART" id="SM00849">
    <property type="entry name" value="Lactamase_B"/>
    <property type="match status" value="1"/>
</dbReference>
<name>W4QSM3_HALA3</name>
<reference evidence="2 3" key="1">
    <citation type="journal article" date="2014" name="Genome Announc.">
        <title>Draft Genome Sequences of Three Alkaliphilic Bacillus Strains, Bacillus wakoensis JCM 9140T, Bacillus akibai JCM 9157T, and Bacillus hemicellulosilyticus JCM 9152T.</title>
        <authorList>
            <person name="Yuki M."/>
            <person name="Oshima K."/>
            <person name="Suda W."/>
            <person name="Oshida Y."/>
            <person name="Kitamura K."/>
            <person name="Iida T."/>
            <person name="Hattori M."/>
            <person name="Ohkuma M."/>
        </authorList>
    </citation>
    <scope>NUCLEOTIDE SEQUENCE [LARGE SCALE GENOMIC DNA]</scope>
    <source>
        <strain evidence="2 3">JCM 9157</strain>
    </source>
</reference>
<dbReference type="SUPFAM" id="SSF56281">
    <property type="entry name" value="Metallo-hydrolase/oxidoreductase"/>
    <property type="match status" value="1"/>
</dbReference>
<evidence type="ECO:0000313" key="3">
    <source>
        <dbReference type="Proteomes" id="UP000018896"/>
    </source>
</evidence>
<accession>W4QSM3</accession>
<dbReference type="EMBL" id="BAUV01000009">
    <property type="protein sequence ID" value="GAE34628.1"/>
    <property type="molecule type" value="Genomic_DNA"/>
</dbReference>
<dbReference type="InterPro" id="IPR037482">
    <property type="entry name" value="ST1585_MBL-fold"/>
</dbReference>
<dbReference type="InterPro" id="IPR036866">
    <property type="entry name" value="RibonucZ/Hydroxyglut_hydro"/>
</dbReference>
<dbReference type="InterPro" id="IPR050855">
    <property type="entry name" value="NDM-1-like"/>
</dbReference>
<dbReference type="Gene3D" id="3.60.15.10">
    <property type="entry name" value="Ribonuclease Z/Hydroxyacylglutathione hydrolase-like"/>
    <property type="match status" value="1"/>
</dbReference>
<dbReference type="AlphaFoldDB" id="W4QSM3"/>